<dbReference type="PANTHER" id="PTHR33620">
    <property type="entry name" value="UREASE ACCESSORY PROTEIN F"/>
    <property type="match status" value="1"/>
</dbReference>
<dbReference type="EMBL" id="JAGTJQ010000004">
    <property type="protein sequence ID" value="KAH7033179.1"/>
    <property type="molecule type" value="Genomic_DNA"/>
</dbReference>
<comment type="similarity">
    <text evidence="3">Belongs to the UreF family.</text>
</comment>
<evidence type="ECO:0000256" key="2">
    <source>
        <dbReference type="ARBA" id="ARBA00023186"/>
    </source>
</evidence>
<evidence type="ECO:0008006" key="6">
    <source>
        <dbReference type="Google" id="ProtNLM"/>
    </source>
</evidence>
<proteinExistence type="inferred from homology"/>
<evidence type="ECO:0000256" key="3">
    <source>
        <dbReference type="ARBA" id="ARBA00046339"/>
    </source>
</evidence>
<dbReference type="RefSeq" id="XP_046014011.1">
    <property type="nucleotide sequence ID" value="XM_046153614.1"/>
</dbReference>
<comment type="caution">
    <text evidence="4">The sequence shown here is derived from an EMBL/GenBank/DDBJ whole genome shotgun (WGS) entry which is preliminary data.</text>
</comment>
<evidence type="ECO:0000313" key="4">
    <source>
        <dbReference type="EMBL" id="KAH7033179.1"/>
    </source>
</evidence>
<dbReference type="PANTHER" id="PTHR33620:SF1">
    <property type="entry name" value="UREASE ACCESSORY PROTEIN F"/>
    <property type="match status" value="1"/>
</dbReference>
<dbReference type="InterPro" id="IPR002639">
    <property type="entry name" value="UreF"/>
</dbReference>
<dbReference type="Pfam" id="PF01730">
    <property type="entry name" value="UreF"/>
    <property type="match status" value="1"/>
</dbReference>
<protein>
    <recommendedName>
        <fullName evidence="6">Urease accessory protein UreF</fullName>
    </recommendedName>
</protein>
<evidence type="ECO:0000313" key="5">
    <source>
        <dbReference type="Proteomes" id="UP000756346"/>
    </source>
</evidence>
<sequence length="167" mass="18041">MGSDSEGYDDDSDVVEDERVRQRNVDIPAVIKAFAMLLRRSGSLAAANSSNTTTTTTTPSAAIPPVSAHLAPLFGAIARALGLDAHHTAYIFMLSHVKALVSAAIRAGMFGPFQAQKILAGKEVRELLPALIKREWDTPIEKAGQSSPVVDLWIGRHEILYSRVFNS</sequence>
<dbReference type="GeneID" id="70183160"/>
<reference evidence="4" key="1">
    <citation type="journal article" date="2021" name="Nat. Commun.">
        <title>Genetic determinants of endophytism in the Arabidopsis root mycobiome.</title>
        <authorList>
            <person name="Mesny F."/>
            <person name="Miyauchi S."/>
            <person name="Thiergart T."/>
            <person name="Pickel B."/>
            <person name="Atanasova L."/>
            <person name="Karlsson M."/>
            <person name="Huettel B."/>
            <person name="Barry K.W."/>
            <person name="Haridas S."/>
            <person name="Chen C."/>
            <person name="Bauer D."/>
            <person name="Andreopoulos W."/>
            <person name="Pangilinan J."/>
            <person name="LaButti K."/>
            <person name="Riley R."/>
            <person name="Lipzen A."/>
            <person name="Clum A."/>
            <person name="Drula E."/>
            <person name="Henrissat B."/>
            <person name="Kohler A."/>
            <person name="Grigoriev I.V."/>
            <person name="Martin F.M."/>
            <person name="Hacquard S."/>
        </authorList>
    </citation>
    <scope>NUCLEOTIDE SEQUENCE</scope>
    <source>
        <strain evidence="4">MPI-CAGE-CH-0230</strain>
    </source>
</reference>
<organism evidence="4 5">
    <name type="scientific">Microdochium trichocladiopsis</name>
    <dbReference type="NCBI Taxonomy" id="1682393"/>
    <lineage>
        <taxon>Eukaryota</taxon>
        <taxon>Fungi</taxon>
        <taxon>Dikarya</taxon>
        <taxon>Ascomycota</taxon>
        <taxon>Pezizomycotina</taxon>
        <taxon>Sordariomycetes</taxon>
        <taxon>Xylariomycetidae</taxon>
        <taxon>Xylariales</taxon>
        <taxon>Microdochiaceae</taxon>
        <taxon>Microdochium</taxon>
    </lineage>
</organism>
<dbReference type="OrthoDB" id="2550922at2759"/>
<keyword evidence="2" id="KW-0143">Chaperone</keyword>
<dbReference type="AlphaFoldDB" id="A0A9P8YBA4"/>
<dbReference type="InterPro" id="IPR038277">
    <property type="entry name" value="UreF_sf"/>
</dbReference>
<name>A0A9P8YBA4_9PEZI</name>
<evidence type="ECO:0000256" key="1">
    <source>
        <dbReference type="ARBA" id="ARBA00022988"/>
    </source>
</evidence>
<dbReference type="Proteomes" id="UP000756346">
    <property type="component" value="Unassembled WGS sequence"/>
</dbReference>
<keyword evidence="1" id="KW-0996">Nickel insertion</keyword>
<accession>A0A9P8YBA4</accession>
<dbReference type="Gene3D" id="1.10.4190.10">
    <property type="entry name" value="Urease accessory protein UreF"/>
    <property type="match status" value="1"/>
</dbReference>
<gene>
    <name evidence="4" type="ORF">B0I36DRAFT_320921</name>
</gene>
<dbReference type="GO" id="GO:0016151">
    <property type="term" value="F:nickel cation binding"/>
    <property type="evidence" value="ECO:0007669"/>
    <property type="project" value="InterPro"/>
</dbReference>
<keyword evidence="5" id="KW-1185">Reference proteome</keyword>